<evidence type="ECO:0000313" key="2">
    <source>
        <dbReference type="Proteomes" id="UP000546173"/>
    </source>
</evidence>
<dbReference type="EMBL" id="JACMYH010000009">
    <property type="protein sequence ID" value="MBC2680632.1"/>
    <property type="molecule type" value="Genomic_DNA"/>
</dbReference>
<sequence>MMELVLKQIASQIDVTTMKDPEPRFIPGETDKQSPFALYTDSGEMLPCQVSTALVSDAGGFAQLTVVFTVDGDNLRVQGHGL</sequence>
<dbReference type="Proteomes" id="UP000546173">
    <property type="component" value="Unassembled WGS sequence"/>
</dbReference>
<protein>
    <submittedName>
        <fullName evidence="1">Uncharacterized protein</fullName>
    </submittedName>
</protein>
<proteinExistence type="predicted"/>
<evidence type="ECO:0000313" key="1">
    <source>
        <dbReference type="EMBL" id="MBC2680632.1"/>
    </source>
</evidence>
<keyword evidence="2" id="KW-1185">Reference proteome</keyword>
<dbReference type="AlphaFoldDB" id="A0A7X1G8X5"/>
<reference evidence="1 2" key="1">
    <citation type="submission" date="2020-08" db="EMBL/GenBank/DDBJ databases">
        <title>Pseudomonas sp. nov.</title>
        <authorList>
            <person name="Gieschler S."/>
            <person name="Fiedler G."/>
            <person name="Brinks E."/>
            <person name="Boehnlein C."/>
            <person name="Franz C.M.A.P."/>
            <person name="Kabisch J."/>
        </authorList>
    </citation>
    <scope>NUCLEOTIDE SEQUENCE [LARGE SCALE GENOMIC DNA]</scope>
    <source>
        <strain evidence="1 2">MBT-2</strain>
    </source>
</reference>
<name>A0A7X1G8X5_9PSED</name>
<accession>A0A7X1G8X5</accession>
<comment type="caution">
    <text evidence="1">The sequence shown here is derived from an EMBL/GenBank/DDBJ whole genome shotgun (WGS) entry which is preliminary data.</text>
</comment>
<gene>
    <name evidence="1" type="ORF">H7993_19755</name>
</gene>
<organism evidence="1 2">
    <name type="scientific">Pseudomonas baltica</name>
    <dbReference type="NCBI Taxonomy" id="2762576"/>
    <lineage>
        <taxon>Bacteria</taxon>
        <taxon>Pseudomonadati</taxon>
        <taxon>Pseudomonadota</taxon>
        <taxon>Gammaproteobacteria</taxon>
        <taxon>Pseudomonadales</taxon>
        <taxon>Pseudomonadaceae</taxon>
        <taxon>Pseudomonas</taxon>
    </lineage>
</organism>